<accession>A0A6G0U021</accession>
<gene>
    <name evidence="1" type="ORF">AGLY_003322</name>
</gene>
<dbReference type="Proteomes" id="UP000475862">
    <property type="component" value="Unassembled WGS sequence"/>
</dbReference>
<organism evidence="1 2">
    <name type="scientific">Aphis glycines</name>
    <name type="common">Soybean aphid</name>
    <dbReference type="NCBI Taxonomy" id="307491"/>
    <lineage>
        <taxon>Eukaryota</taxon>
        <taxon>Metazoa</taxon>
        <taxon>Ecdysozoa</taxon>
        <taxon>Arthropoda</taxon>
        <taxon>Hexapoda</taxon>
        <taxon>Insecta</taxon>
        <taxon>Pterygota</taxon>
        <taxon>Neoptera</taxon>
        <taxon>Paraneoptera</taxon>
        <taxon>Hemiptera</taxon>
        <taxon>Sternorrhyncha</taxon>
        <taxon>Aphidomorpha</taxon>
        <taxon>Aphidoidea</taxon>
        <taxon>Aphididae</taxon>
        <taxon>Aphidini</taxon>
        <taxon>Aphis</taxon>
        <taxon>Aphis</taxon>
    </lineage>
</organism>
<name>A0A6G0U021_APHGL</name>
<reference evidence="1 2" key="1">
    <citation type="submission" date="2019-08" db="EMBL/GenBank/DDBJ databases">
        <title>The genome of the soybean aphid Biotype 1, its phylome, world population structure and adaptation to the North American continent.</title>
        <authorList>
            <person name="Giordano R."/>
            <person name="Donthu R.K."/>
            <person name="Hernandez A.G."/>
            <person name="Wright C.L."/>
            <person name="Zimin A.V."/>
        </authorList>
    </citation>
    <scope>NUCLEOTIDE SEQUENCE [LARGE SCALE GENOMIC DNA]</scope>
    <source>
        <tissue evidence="1">Whole aphids</tissue>
    </source>
</reference>
<sequence length="1055" mass="122899">MQESHKIARERLITKKIKSKKQYDKKEFSEDLDVKDLILLKDKTQKNKEKKGEFLGYLCDMIQREKHNVTTFLRRDEAPSCLRSHMENANKKLSEPYSKSELERYTKNITVFIHDVYEKNDLREQFCIVINDWLDAMPEADEMLEHDREKCRKEMKRMAIVNRKRSDRMDQLLRMLIIMTIRGVSSHEETIVLYEVHNSHVELQHTTWGTTERITLALNDENNTRVHMNLGKLNGGEPTDVANVVYKFDYGDITLDTTEGIEDRTNITRISILIMTIVLLIISIHHNFKCVNRHRYRYVVNLIHEQGTELNVMRETRAHWELVTYIPLSDYDLRHYQLELEIAHMDEHCKGNMTDHEMCSKYDNVLKTTFNEISVQRTQMYESIGRYLLPTGEHTTLRSIRAKRGLINIIGSAMKTLFGVCDEECAKETLRHIDKVEGTNERMIHVIKDQTTVVKFSIIGKSSASTELNKLYIELKQKQISLETNIKALINNTYTLETLLLSNRIFSIFTALMTQYSYETQTLSAIITAARTGVLHPSLVTPRELAAQLVDVKLNLPLNLNLPMGTLPSEIHEFTKITKIAVFYSGSQIVFLIKIPLITETQLTLFKIIPIPHSVGIDRADNKTHSIVLKPEYQNVGITKNRRQFTTFTETELLHCTETETFTIFPEFQPVQHESKDQPCEISLFKNPDQLPQNCESGVIVISKNIFHKLKYANTWIYTTRKDTLTITCQGVPEPYIEKIKNQGIIKLNQECRAYAEHIGVGNVSYKINNSIKDIKIEKYRHKFDSGKLDNVNEMAHSLNEVENMIDEEILRQSGVEVQSNTNSLMIKETHKFVIMDFEFSMVNKTSMVVISGAISNILDQFKIRKLEGRPLLLPLNEEARPMGETELQVAVREIKRVFRVKIDLRDACLDQLKQSLSSTKNNSTKGYIDSYIRRGNKENVIVVWNGHSDKNILKRLDLDHYPMLNITCYDKYFNKNFYIQFEKLNNREIIFEVDIGTYNKSGRLLNLVETHDVICKKKHHTTYAHDPRMDVKYTKCIFDYVIRKQRYENLVKHF</sequence>
<protein>
    <submittedName>
        <fullName evidence="1">Uncharacterized protein</fullName>
    </submittedName>
</protein>
<dbReference type="EMBL" id="VYZN01000010">
    <property type="protein sequence ID" value="KAE9542461.1"/>
    <property type="molecule type" value="Genomic_DNA"/>
</dbReference>
<comment type="caution">
    <text evidence="1">The sequence shown here is derived from an EMBL/GenBank/DDBJ whole genome shotgun (WGS) entry which is preliminary data.</text>
</comment>
<evidence type="ECO:0000313" key="2">
    <source>
        <dbReference type="Proteomes" id="UP000475862"/>
    </source>
</evidence>
<dbReference type="InterPro" id="IPR022048">
    <property type="entry name" value="Envelope_fusion-like"/>
</dbReference>
<dbReference type="AlphaFoldDB" id="A0A6G0U021"/>
<dbReference type="Pfam" id="PF12259">
    <property type="entry name" value="Baculo_F"/>
    <property type="match status" value="1"/>
</dbReference>
<proteinExistence type="predicted"/>
<keyword evidence="2" id="KW-1185">Reference proteome</keyword>
<evidence type="ECO:0000313" key="1">
    <source>
        <dbReference type="EMBL" id="KAE9542461.1"/>
    </source>
</evidence>
<dbReference type="OrthoDB" id="6626705at2759"/>